<dbReference type="AlphaFoldDB" id="A0AA39NQ41"/>
<sequence>MAFVVLWAWDGLRSMLVNDNIFITSPNCTGLYSPPLGVNREMWMREDFRYGVDDPLSWPQPYCRTCPHLACMRLCPRDDSDPNVPLFELPLQEDFEELDLSLLIHRPGFWHRERRCVFQQRCRAILGGCEGIPHVDEAAKAGANRADELLGYARMFLECLDGLPLTFHRLYLCIAETQRLILEAEAIKFFFGTIRPSSLAPVSEHVPKADMDLVGCITTDIGVAQQFHWAGVPVWLLRALDTLPHTRIDAVGRLKTAEGHLHMGPCPLHLPSVYVGGAGDEEKYLAFDRFTRSHLGAPNLLLWSPGELRSEASWVPEHGSVQSSPAREVCLPYNHVSRSRKGNLKPQKPNSFALITHELLPGIRPAWKVGLSSVDTNKEHINVPAAPFAFPQADLFATIADGTKRMSALSTWLRLRPGLLAMQMPSYTSARMSHQMWRAILTYDWVGQSDVRDRIRGKITDRRELALKFLGGCLGEMSVEAHGISVGGKWQGTPIRDVSREDVHEIHWELAELGFRLEFLSLDRHLRDVNTESAIRKHLVHLGHCFPLRRHDRCWVVHLSEAHHGISEPRWMRRALYLCSMRQVMSKWRGCPASILLDKSRYTEEMVTSLEQDLASFYCDSFYVTFGRAPCLPRVLTHTSTEGNYPERAMPLSTAGGYYKDVTEWEAPY</sequence>
<protein>
    <submittedName>
        <fullName evidence="1">Uncharacterized protein</fullName>
    </submittedName>
</protein>
<name>A0AA39NQ41_ARMTA</name>
<dbReference type="GeneID" id="85359825"/>
<reference evidence="1" key="1">
    <citation type="submission" date="2023-06" db="EMBL/GenBank/DDBJ databases">
        <authorList>
            <consortium name="Lawrence Berkeley National Laboratory"/>
            <person name="Ahrendt S."/>
            <person name="Sahu N."/>
            <person name="Indic B."/>
            <person name="Wong-Bajracharya J."/>
            <person name="Merenyi Z."/>
            <person name="Ke H.-M."/>
            <person name="Monk M."/>
            <person name="Kocsube S."/>
            <person name="Drula E."/>
            <person name="Lipzen A."/>
            <person name="Balint B."/>
            <person name="Henrissat B."/>
            <person name="Andreopoulos B."/>
            <person name="Martin F.M."/>
            <person name="Harder C.B."/>
            <person name="Rigling D."/>
            <person name="Ford K.L."/>
            <person name="Foster G.D."/>
            <person name="Pangilinan J."/>
            <person name="Papanicolaou A."/>
            <person name="Barry K."/>
            <person name="LaButti K."/>
            <person name="Viragh M."/>
            <person name="Koriabine M."/>
            <person name="Yan M."/>
            <person name="Riley R."/>
            <person name="Champramary S."/>
            <person name="Plett K.L."/>
            <person name="Tsai I.J."/>
            <person name="Slot J."/>
            <person name="Sipos G."/>
            <person name="Plett J."/>
            <person name="Nagy L.G."/>
            <person name="Grigoriev I.V."/>
        </authorList>
    </citation>
    <scope>NUCLEOTIDE SEQUENCE</scope>
    <source>
        <strain evidence="1">CCBAS 213</strain>
    </source>
</reference>
<organism evidence="1 2">
    <name type="scientific">Armillaria tabescens</name>
    <name type="common">Ringless honey mushroom</name>
    <name type="synonym">Agaricus tabescens</name>
    <dbReference type="NCBI Taxonomy" id="1929756"/>
    <lineage>
        <taxon>Eukaryota</taxon>
        <taxon>Fungi</taxon>
        <taxon>Dikarya</taxon>
        <taxon>Basidiomycota</taxon>
        <taxon>Agaricomycotina</taxon>
        <taxon>Agaricomycetes</taxon>
        <taxon>Agaricomycetidae</taxon>
        <taxon>Agaricales</taxon>
        <taxon>Marasmiineae</taxon>
        <taxon>Physalacriaceae</taxon>
        <taxon>Desarmillaria</taxon>
    </lineage>
</organism>
<dbReference type="EMBL" id="JAUEPS010000001">
    <property type="protein sequence ID" value="KAK0469756.1"/>
    <property type="molecule type" value="Genomic_DNA"/>
</dbReference>
<evidence type="ECO:0000313" key="1">
    <source>
        <dbReference type="EMBL" id="KAK0469756.1"/>
    </source>
</evidence>
<comment type="caution">
    <text evidence="1">The sequence shown here is derived from an EMBL/GenBank/DDBJ whole genome shotgun (WGS) entry which is preliminary data.</text>
</comment>
<dbReference type="RefSeq" id="XP_060339549.1">
    <property type="nucleotide sequence ID" value="XM_060476277.1"/>
</dbReference>
<dbReference type="Proteomes" id="UP001175211">
    <property type="component" value="Unassembled WGS sequence"/>
</dbReference>
<evidence type="ECO:0000313" key="2">
    <source>
        <dbReference type="Proteomes" id="UP001175211"/>
    </source>
</evidence>
<proteinExistence type="predicted"/>
<keyword evidence="2" id="KW-1185">Reference proteome</keyword>
<gene>
    <name evidence="1" type="ORF">EV420DRAFT_1634171</name>
</gene>
<accession>A0AA39NQ41</accession>